<dbReference type="Proteomes" id="UP000647017">
    <property type="component" value="Unassembled WGS sequence"/>
</dbReference>
<accession>A0ABQ4HTS0</accession>
<evidence type="ECO:0000256" key="1">
    <source>
        <dbReference type="SAM" id="Phobius"/>
    </source>
</evidence>
<dbReference type="Pfam" id="PF14325">
    <property type="entry name" value="DUF4383"/>
    <property type="match status" value="1"/>
</dbReference>
<dbReference type="EMBL" id="BOOZ01000011">
    <property type="protein sequence ID" value="GIJ09059.1"/>
    <property type="molecule type" value="Genomic_DNA"/>
</dbReference>
<evidence type="ECO:0000313" key="3">
    <source>
        <dbReference type="Proteomes" id="UP000647017"/>
    </source>
</evidence>
<proteinExistence type="predicted"/>
<keyword evidence="3" id="KW-1185">Reference proteome</keyword>
<name>A0ABQ4HTS0_9ACTN</name>
<keyword evidence="1" id="KW-0472">Membrane</keyword>
<reference evidence="2 3" key="1">
    <citation type="submission" date="2021-01" db="EMBL/GenBank/DDBJ databases">
        <title>Whole genome shotgun sequence of Verrucosispora andamanensis NBRC 109075.</title>
        <authorList>
            <person name="Komaki H."/>
            <person name="Tamura T."/>
        </authorList>
    </citation>
    <scope>NUCLEOTIDE SEQUENCE [LARGE SCALE GENOMIC DNA]</scope>
    <source>
        <strain evidence="2 3">NBRC 109075</strain>
    </source>
</reference>
<comment type="caution">
    <text evidence="2">The sequence shown here is derived from an EMBL/GenBank/DDBJ whole genome shotgun (WGS) entry which is preliminary data.</text>
</comment>
<feature type="transmembrane region" description="Helical" evidence="1">
    <location>
        <begin position="57"/>
        <end position="79"/>
    </location>
</feature>
<keyword evidence="1" id="KW-0812">Transmembrane</keyword>
<organism evidence="2 3">
    <name type="scientific">Micromonospora andamanensis</name>
    <dbReference type="NCBI Taxonomy" id="1287068"/>
    <lineage>
        <taxon>Bacteria</taxon>
        <taxon>Bacillati</taxon>
        <taxon>Actinomycetota</taxon>
        <taxon>Actinomycetes</taxon>
        <taxon>Micromonosporales</taxon>
        <taxon>Micromonosporaceae</taxon>
        <taxon>Micromonospora</taxon>
    </lineage>
</organism>
<protein>
    <submittedName>
        <fullName evidence="2">Membrane protein</fullName>
    </submittedName>
</protein>
<feature type="transmembrane region" description="Helical" evidence="1">
    <location>
        <begin position="86"/>
        <end position="104"/>
    </location>
</feature>
<sequence length="157" mass="16857">MTHRSGHRTARTQVQLAAMIVSGIILLLGLLGFVPGITTGYREMAFAGHRSGAELFGLFQVSVLRNLVFVLIGLIGLAMARRLTGARVFLTVGGALFLLFWIYGLATADESAANWMPANGPGDWLHLLLGLGMLILGLLLSNRVGTAGRLDEPFDRP</sequence>
<gene>
    <name evidence="2" type="ORF">Van01_22730</name>
</gene>
<feature type="transmembrane region" description="Helical" evidence="1">
    <location>
        <begin position="124"/>
        <end position="141"/>
    </location>
</feature>
<dbReference type="RefSeq" id="WP_204005516.1">
    <property type="nucleotide sequence ID" value="NZ_BOOZ01000011.1"/>
</dbReference>
<keyword evidence="1" id="KW-1133">Transmembrane helix</keyword>
<evidence type="ECO:0000313" key="2">
    <source>
        <dbReference type="EMBL" id="GIJ09059.1"/>
    </source>
</evidence>
<feature type="transmembrane region" description="Helical" evidence="1">
    <location>
        <begin position="16"/>
        <end position="37"/>
    </location>
</feature>